<gene>
    <name evidence="3" type="primary">rsmD</name>
    <name evidence="3" type="ORF">QQA45_03610</name>
</gene>
<dbReference type="GO" id="GO:0052913">
    <property type="term" value="F:16S rRNA (guanine(966)-N(2))-methyltransferase activity"/>
    <property type="evidence" value="ECO:0007669"/>
    <property type="project" value="UniProtKB-EC"/>
</dbReference>
<evidence type="ECO:0000313" key="4">
    <source>
        <dbReference type="Proteomes" id="UP001225134"/>
    </source>
</evidence>
<sequence>MRITSGNLKNRLILSREGRDTRPTLERLKEAIYSIIYDKINEAKFLDLYAGTGNMSFEALSRGAKKAILIEQDVKALKVIIDNVERLNLSSKCRAYKNNVLRAIEILENKNEKFDIIFMDPPYAKNLTTETIEKISDCNLLEKDGVIICEHGKYEKLADEIGQFIKYDERDYNRKIVTFFKYKLGE</sequence>
<protein>
    <submittedName>
        <fullName evidence="3">16S rRNA (Guanine(966)-N(2))-methyltransferase RsmD</fullName>
        <ecNumber evidence="3">2.1.1.171</ecNumber>
    </submittedName>
</protein>
<dbReference type="PIRSF" id="PIRSF004553">
    <property type="entry name" value="CHP00095"/>
    <property type="match status" value="1"/>
</dbReference>
<dbReference type="EMBL" id="JASSPP010000004">
    <property type="protein sequence ID" value="MDK9580600.1"/>
    <property type="molecule type" value="Genomic_DNA"/>
</dbReference>
<evidence type="ECO:0000256" key="1">
    <source>
        <dbReference type="ARBA" id="ARBA00022603"/>
    </source>
</evidence>
<reference evidence="3 4" key="1">
    <citation type="submission" date="2023-06" db="EMBL/GenBank/DDBJ databases">
        <title>Antibody response to the Sneathia vaginalis cytopathogenic toxin A during pregnancy.</title>
        <authorList>
            <person name="Mccoy Z.T."/>
            <person name="Serrano M.G."/>
            <person name="Spaine K."/>
            <person name="Edwards D.J."/>
            <person name="Buck G.A."/>
            <person name="Jefferson K."/>
        </authorList>
    </citation>
    <scope>NUCLEOTIDE SEQUENCE [LARGE SCALE GENOMIC DNA]</scope>
    <source>
        <strain evidence="3 4">CCUG 42621</strain>
    </source>
</reference>
<accession>A0ABT7HKV7</accession>
<dbReference type="NCBIfam" id="TIGR00095">
    <property type="entry name" value="16S rRNA (guanine(966)-N(2))-methyltransferase RsmD"/>
    <property type="match status" value="1"/>
</dbReference>
<proteinExistence type="predicted"/>
<dbReference type="InterPro" id="IPR029063">
    <property type="entry name" value="SAM-dependent_MTases_sf"/>
</dbReference>
<dbReference type="Pfam" id="PF03602">
    <property type="entry name" value="Cons_hypoth95"/>
    <property type="match status" value="1"/>
</dbReference>
<dbReference type="PROSITE" id="PS00092">
    <property type="entry name" value="N6_MTASE"/>
    <property type="match status" value="1"/>
</dbReference>
<dbReference type="PANTHER" id="PTHR43542">
    <property type="entry name" value="METHYLTRANSFERASE"/>
    <property type="match status" value="1"/>
</dbReference>
<evidence type="ECO:0000256" key="2">
    <source>
        <dbReference type="ARBA" id="ARBA00022679"/>
    </source>
</evidence>
<dbReference type="InterPro" id="IPR002052">
    <property type="entry name" value="DNA_methylase_N6_adenine_CS"/>
</dbReference>
<keyword evidence="2 3" id="KW-0808">Transferase</keyword>
<dbReference type="EC" id="2.1.1.171" evidence="3"/>
<dbReference type="Proteomes" id="UP001225134">
    <property type="component" value="Unassembled WGS sequence"/>
</dbReference>
<keyword evidence="4" id="KW-1185">Reference proteome</keyword>
<dbReference type="SUPFAM" id="SSF53335">
    <property type="entry name" value="S-adenosyl-L-methionine-dependent methyltransferases"/>
    <property type="match status" value="1"/>
</dbReference>
<organism evidence="3 4">
    <name type="scientific">Sneathia sanguinegens</name>
    <dbReference type="NCBI Taxonomy" id="40543"/>
    <lineage>
        <taxon>Bacteria</taxon>
        <taxon>Fusobacteriati</taxon>
        <taxon>Fusobacteriota</taxon>
        <taxon>Fusobacteriia</taxon>
        <taxon>Fusobacteriales</taxon>
        <taxon>Leptotrichiaceae</taxon>
        <taxon>Sneathia</taxon>
    </lineage>
</organism>
<comment type="caution">
    <text evidence="3">The sequence shown here is derived from an EMBL/GenBank/DDBJ whole genome shotgun (WGS) entry which is preliminary data.</text>
</comment>
<dbReference type="CDD" id="cd02440">
    <property type="entry name" value="AdoMet_MTases"/>
    <property type="match status" value="1"/>
</dbReference>
<dbReference type="Gene3D" id="3.40.50.150">
    <property type="entry name" value="Vaccinia Virus protein VP39"/>
    <property type="match status" value="1"/>
</dbReference>
<keyword evidence="1 3" id="KW-0489">Methyltransferase</keyword>
<evidence type="ECO:0000313" key="3">
    <source>
        <dbReference type="EMBL" id="MDK9580600.1"/>
    </source>
</evidence>
<dbReference type="PANTHER" id="PTHR43542:SF1">
    <property type="entry name" value="METHYLTRANSFERASE"/>
    <property type="match status" value="1"/>
</dbReference>
<dbReference type="RefSeq" id="WP_066728520.1">
    <property type="nucleotide sequence ID" value="NZ_CAMYDT010000005.1"/>
</dbReference>
<name>A0ABT7HKV7_9FUSO</name>
<dbReference type="InterPro" id="IPR004398">
    <property type="entry name" value="RNA_MeTrfase_RsmD"/>
</dbReference>